<name>A0ABY2UKK6_9GAMM</name>
<organism evidence="1 2">
    <name type="scientific">Microbulbifer harenosus</name>
    <dbReference type="NCBI Taxonomy" id="2576840"/>
    <lineage>
        <taxon>Bacteria</taxon>
        <taxon>Pseudomonadati</taxon>
        <taxon>Pseudomonadota</taxon>
        <taxon>Gammaproteobacteria</taxon>
        <taxon>Cellvibrionales</taxon>
        <taxon>Microbulbiferaceae</taxon>
        <taxon>Microbulbifer</taxon>
    </lineage>
</organism>
<gene>
    <name evidence="1" type="ORF">FDY93_04695</name>
</gene>
<dbReference type="Proteomes" id="UP000306791">
    <property type="component" value="Unassembled WGS sequence"/>
</dbReference>
<dbReference type="RefSeq" id="WP_138234602.1">
    <property type="nucleotide sequence ID" value="NZ_CP185860.1"/>
</dbReference>
<proteinExistence type="predicted"/>
<sequence length="369" mass="40892">MEEILKRPPASKDQLTSPQDLAKKLQTLINRPFKLSGKPRTDGANLRKLIGSILATDSPPSAATSGDFKIIPPRKKGVPKILLEYIDTYVVSTGTSYNLQVWNRNPDSQSVQIEYDEGTQLNSSEIRFVLAKVDATLNIITGIVVLTPDYIVKKFGQFGRPTVKNQLMISQHSREKILENTGGLLFFDEAEQVGNPDNIRNLSNYSIHDEPTHESLLPISTIRDIVAKQIIGQTISPGATKNRGQVLESLFLKSFGYKMRGSGLIGGYPDIRNQALEVKVQDAQTVDLGLYSPEFLESVPKCGGFNTRNMRYFIAFTNPASGIVEGGVLCTGDKLGRYFTYVSEKSYKCQRTIPMTFFQGINGKSVFNP</sequence>
<evidence type="ECO:0000313" key="2">
    <source>
        <dbReference type="Proteomes" id="UP000306791"/>
    </source>
</evidence>
<accession>A0ABY2UKK6</accession>
<reference evidence="1 2" key="1">
    <citation type="submission" date="2019-05" db="EMBL/GenBank/DDBJ databases">
        <title>Microbulbifer harenosus sp. nov., an alginate-degrading bacterium isolated from coastal sand.</title>
        <authorList>
            <person name="Huang H."/>
            <person name="Mo K."/>
            <person name="Bao S."/>
        </authorList>
    </citation>
    <scope>NUCLEOTIDE SEQUENCE [LARGE SCALE GENOMIC DNA]</scope>
    <source>
        <strain evidence="1 2">HB161719</strain>
    </source>
</reference>
<keyword evidence="2" id="KW-1185">Reference proteome</keyword>
<dbReference type="EMBL" id="VANI01000005">
    <property type="protein sequence ID" value="TLM78571.1"/>
    <property type="molecule type" value="Genomic_DNA"/>
</dbReference>
<comment type="caution">
    <text evidence="1">The sequence shown here is derived from an EMBL/GenBank/DDBJ whole genome shotgun (WGS) entry which is preliminary data.</text>
</comment>
<protein>
    <submittedName>
        <fullName evidence="1">Nuclease</fullName>
    </submittedName>
</protein>
<evidence type="ECO:0000313" key="1">
    <source>
        <dbReference type="EMBL" id="TLM78571.1"/>
    </source>
</evidence>